<dbReference type="EMBL" id="GGYP01004487">
    <property type="protein sequence ID" value="MDE49258.1"/>
    <property type="molecule type" value="Transcribed_RNA"/>
</dbReference>
<feature type="domain" description="Conserved oligomeric Golgi complex subunit 3 N-terminal" evidence="10">
    <location>
        <begin position="36"/>
        <end position="116"/>
    </location>
</feature>
<gene>
    <name evidence="12" type="primary">COG3_1</name>
    <name evidence="13" type="synonym">COG3_0</name>
    <name evidence="13" type="ORF">g.13885</name>
    <name evidence="12" type="ORF">g.13887</name>
</gene>
<sequence>MMESQQSRETSKRLIDVLRPTWQPNDIIKMFHEERAKIEQRGRECKSLLSETDMVLTEAQTLRDLYSFISPKTLQLHSECKTLIQERNDLRESYDKINYTLNRQEELRSILKRMPEIKNQVFAILNSVSQSFQNKNSTNSEMTPLEDYYGRFFVECRRMKDLTLQLESCLTCANTEELTIYLEEIYRLYIDIREQLIGPVFTKNLDRLIEKANRNYCDLIQQSCASLARTMRNEIQLFQQVFPTKSDKPQSNINNTQGDPVHGSSSSVAPISTSLLVTESESNQSKETNIIKRQAFRELLELLCKIFYEHLRPIIIHVNHLETLAELYKLINETIRFEFNDESFQSTMDILIEDIQERLIFRTEVFIEENILDYKPSHGDLAYPEKFDLVPSGDLYDFQSMWYPTVQRAVLAMHYLKRVFDDSTFSDLAQELVAACYKSLDVAQHLVDERHGGSKIEASLFLSKHIAIIMNQMRIFGLDQSMLAPPSPLMASMSPDDNPPQSSVHNAAAAAASTKQHQRAQDAPKERARD</sequence>
<organism evidence="12">
    <name type="scientific">Aceria tosichella</name>
    <name type="common">wheat curl mite</name>
    <dbReference type="NCBI Taxonomy" id="561515"/>
    <lineage>
        <taxon>Eukaryota</taxon>
        <taxon>Metazoa</taxon>
        <taxon>Ecdysozoa</taxon>
        <taxon>Arthropoda</taxon>
        <taxon>Chelicerata</taxon>
        <taxon>Arachnida</taxon>
        <taxon>Acari</taxon>
        <taxon>Acariformes</taxon>
        <taxon>Trombidiformes</taxon>
        <taxon>Prostigmata</taxon>
        <taxon>Eupodina</taxon>
        <taxon>Eriophyoidea</taxon>
        <taxon>Eriophyidae</taxon>
        <taxon>Eriophyinae</taxon>
        <taxon>Aceriini</taxon>
        <taxon>Aceria</taxon>
    </lineage>
</organism>
<evidence type="ECO:0000256" key="5">
    <source>
        <dbReference type="ARBA" id="ARBA00022927"/>
    </source>
</evidence>
<protein>
    <recommendedName>
        <fullName evidence="3">Conserved oligomeric Golgi complex subunit 3</fullName>
    </recommendedName>
    <alternativeName>
        <fullName evidence="8">Component of oligomeric Golgi complex 3</fullName>
    </alternativeName>
</protein>
<keyword evidence="4" id="KW-0813">Transport</keyword>
<evidence type="ECO:0000259" key="10">
    <source>
        <dbReference type="Pfam" id="PF04136"/>
    </source>
</evidence>
<accession>A0A6G1SFS3</accession>
<evidence type="ECO:0000256" key="8">
    <source>
        <dbReference type="ARBA" id="ARBA00031339"/>
    </source>
</evidence>
<feature type="compositionally biased region" description="Basic and acidic residues" evidence="9">
    <location>
        <begin position="519"/>
        <end position="530"/>
    </location>
</feature>
<dbReference type="GO" id="GO:0006891">
    <property type="term" value="P:intra-Golgi vesicle-mediated transport"/>
    <property type="evidence" value="ECO:0007669"/>
    <property type="project" value="TreeGrafter"/>
</dbReference>
<reference evidence="12" key="1">
    <citation type="submission" date="2018-10" db="EMBL/GenBank/DDBJ databases">
        <title>Transcriptome assembly of Aceria tosichella (Wheat curl mite) Type 2.</title>
        <authorList>
            <person name="Scully E.D."/>
            <person name="Geib S.M."/>
            <person name="Palmer N.A."/>
            <person name="Gupta A.K."/>
            <person name="Sarath G."/>
            <person name="Tatineni S."/>
        </authorList>
    </citation>
    <scope>NUCLEOTIDE SEQUENCE</scope>
    <source>
        <strain evidence="12">LincolnNE</strain>
    </source>
</reference>
<keyword evidence="6" id="KW-0333">Golgi apparatus</keyword>
<name>A0A6G1SFS3_9ACAR</name>
<evidence type="ECO:0000256" key="7">
    <source>
        <dbReference type="ARBA" id="ARBA00023136"/>
    </source>
</evidence>
<evidence type="ECO:0000313" key="12">
    <source>
        <dbReference type="EMBL" id="MDE49258.1"/>
    </source>
</evidence>
<keyword evidence="5" id="KW-0653">Protein transport</keyword>
<dbReference type="InterPro" id="IPR007265">
    <property type="entry name" value="COG_su3"/>
</dbReference>
<proteinExistence type="inferred from homology"/>
<feature type="domain" description="Conserved oligomeric Golgi complex subunit 3 C-terminal" evidence="11">
    <location>
        <begin position="148"/>
        <end position="478"/>
    </location>
</feature>
<evidence type="ECO:0000256" key="3">
    <source>
        <dbReference type="ARBA" id="ARBA00020976"/>
    </source>
</evidence>
<dbReference type="AlphaFoldDB" id="A0A6G1SFS3"/>
<evidence type="ECO:0000256" key="6">
    <source>
        <dbReference type="ARBA" id="ARBA00023034"/>
    </source>
</evidence>
<dbReference type="GO" id="GO:0005801">
    <property type="term" value="C:cis-Golgi network"/>
    <property type="evidence" value="ECO:0007669"/>
    <property type="project" value="InterPro"/>
</dbReference>
<dbReference type="GO" id="GO:0000139">
    <property type="term" value="C:Golgi membrane"/>
    <property type="evidence" value="ECO:0007669"/>
    <property type="project" value="UniProtKB-SubCell"/>
</dbReference>
<keyword evidence="7" id="KW-0472">Membrane</keyword>
<dbReference type="GO" id="GO:0017119">
    <property type="term" value="C:Golgi transport complex"/>
    <property type="evidence" value="ECO:0007669"/>
    <property type="project" value="TreeGrafter"/>
</dbReference>
<comment type="similarity">
    <text evidence="2">Belongs to the COG3 family.</text>
</comment>
<comment type="subcellular location">
    <subcellularLocation>
        <location evidence="1">Golgi apparatus membrane</location>
        <topology evidence="1">Peripheral membrane protein</topology>
    </subcellularLocation>
</comment>
<dbReference type="GO" id="GO:0007030">
    <property type="term" value="P:Golgi organization"/>
    <property type="evidence" value="ECO:0007669"/>
    <property type="project" value="TreeGrafter"/>
</dbReference>
<dbReference type="PANTHER" id="PTHR13302:SF8">
    <property type="entry name" value="CONSERVED OLIGOMERIC GOLGI COMPLEX SUBUNIT 3"/>
    <property type="match status" value="1"/>
</dbReference>
<dbReference type="InterPro" id="IPR048320">
    <property type="entry name" value="COG3_N"/>
</dbReference>
<dbReference type="EMBL" id="GGYP01005392">
    <property type="protein sequence ID" value="MDE50163.1"/>
    <property type="molecule type" value="Transcribed_RNA"/>
</dbReference>
<dbReference type="Pfam" id="PF04136">
    <property type="entry name" value="COG3_N"/>
    <property type="match status" value="1"/>
</dbReference>
<evidence type="ECO:0000256" key="1">
    <source>
        <dbReference type="ARBA" id="ARBA00004395"/>
    </source>
</evidence>
<dbReference type="InterPro" id="IPR048685">
    <property type="entry name" value="COG3_C"/>
</dbReference>
<evidence type="ECO:0000259" key="11">
    <source>
        <dbReference type="Pfam" id="PF20671"/>
    </source>
</evidence>
<dbReference type="PANTHER" id="PTHR13302">
    <property type="entry name" value="CONSERVED OLIGOMERIC GOLGI COMPLEX COMPONENT 3"/>
    <property type="match status" value="1"/>
</dbReference>
<evidence type="ECO:0000256" key="2">
    <source>
        <dbReference type="ARBA" id="ARBA00009936"/>
    </source>
</evidence>
<dbReference type="Pfam" id="PF20671">
    <property type="entry name" value="COG3_C"/>
    <property type="match status" value="1"/>
</dbReference>
<dbReference type="GO" id="GO:0006886">
    <property type="term" value="P:intracellular protein transport"/>
    <property type="evidence" value="ECO:0007669"/>
    <property type="project" value="InterPro"/>
</dbReference>
<feature type="region of interest" description="Disordered" evidence="9">
    <location>
        <begin position="245"/>
        <end position="267"/>
    </location>
</feature>
<feature type="region of interest" description="Disordered" evidence="9">
    <location>
        <begin position="487"/>
        <end position="530"/>
    </location>
</feature>
<evidence type="ECO:0000256" key="4">
    <source>
        <dbReference type="ARBA" id="ARBA00022448"/>
    </source>
</evidence>
<evidence type="ECO:0000256" key="9">
    <source>
        <dbReference type="SAM" id="MobiDB-lite"/>
    </source>
</evidence>
<evidence type="ECO:0000313" key="13">
    <source>
        <dbReference type="EMBL" id="MDE50163.1"/>
    </source>
</evidence>